<dbReference type="GO" id="GO:0005524">
    <property type="term" value="F:ATP binding"/>
    <property type="evidence" value="ECO:0007669"/>
    <property type="project" value="UniProtKB-KW"/>
</dbReference>
<gene>
    <name evidence="2" type="ORF">KUM34_028500</name>
</gene>
<dbReference type="Proteomes" id="UP001162740">
    <property type="component" value="Plasmid pGD02.2.1"/>
</dbReference>
<feature type="region of interest" description="Disordered" evidence="1">
    <location>
        <begin position="1"/>
        <end position="29"/>
    </location>
</feature>
<dbReference type="RefSeq" id="WP_265572804.1">
    <property type="nucleotide sequence ID" value="NZ_CP083975.1"/>
</dbReference>
<dbReference type="Pfam" id="PF12846">
    <property type="entry name" value="AAA_10"/>
    <property type="match status" value="1"/>
</dbReference>
<feature type="region of interest" description="Disordered" evidence="1">
    <location>
        <begin position="673"/>
        <end position="705"/>
    </location>
</feature>
<geneLocation type="plasmid" evidence="2 3">
    <name>pGD02.2.1</name>
</geneLocation>
<sequence length="1033" mass="112695">MAAQPDNDIAALFDPNFDEPEPAIVPPGALPPSWAAAIATHRSSSPATHPAMSASELAWSQVSDSSITTPVSGATVAGAVHVAAEPDSGASPVTEDEPLTAGRRGRAKRGNAIDTEAEFTRQTKAAVKRADRARAAVRLQLVGVEGNITRTRTQSIAWFVQPPGPWNMRPVARQRRYIRNEALVLANLADAGVTGLHRRLVRTPWPVRHWAQAHDAWAEPIPDVPGALSWADYLRGQQHAMLWGNPTLKGRYWGIELPPRSTLASALDTVSEWLLPALEVPLLGRVAKLVRSWARAAFLSEQKALADHLATIERILSAQGANAKLATAAQMDYLLLRSASLGLPLDAEGVISGGGDWEQSDVAALEDLTRLELTPGDGYTTVRGQVGGRDYTGYAIVLTVGRMAPLPIPERMLPWQVIGDQSGEPLEWSERLRLKTKSQTVHSLRRLTSRIEAQFDHYTVEHDQVPPQELAEQHALAQRVISDIEEDHSGLSVRTEGWYRVLVVGSSPAEAKEKVSRIQEMYAPHIRLEHEHGQYQLLREFIPGEPLANIAHCRRMSVEAVSAGMAAVGDRIGDRTGVVIGETASIAPRPAVWDLFAAHEKKHKSGLTPIVAVPGSGKTFLAGMLVYQAVRAGAYGVVLDPSGPLKKLAQLPEFRGIADVHALTGRTSRPGSLNPYRVIVDPRREDPDYDPANPDYAEDADPASAAQSQYEADMRAAAAERISVAVSVLKMMLTPARLAQEWIETVLQTAANTVGGGRHHNLREVLDAIERIGQDDENPDLRTCARSVHQDLTMMADLAEARVLFPEPGTTGDAADIIDDRIRLTVLTMPGLQLPPAGTDPSQWTPQQRMAGPLMHMAAWLANRLVYELPRFERKVLFLDENKYLEQTGAGRTLNLRIARDSRKYKVRALVCSQLPDDYLGVDGSDDKSALTYEVIIGDLGGNTHAIDGALKLLNLPTGEGYEALLADLGGGGEDTLDEDTDTEHLDQARRFIVKMADDIELIRSDWTHFVHLAHVFAALDSRATRTPMDSPT</sequence>
<organism evidence="2 3">
    <name type="scientific">Rhodococcus rhodochrous</name>
    <dbReference type="NCBI Taxonomy" id="1829"/>
    <lineage>
        <taxon>Bacteria</taxon>
        <taxon>Bacillati</taxon>
        <taxon>Actinomycetota</taxon>
        <taxon>Actinomycetes</taxon>
        <taxon>Mycobacteriales</taxon>
        <taxon>Nocardiaceae</taxon>
        <taxon>Rhodococcus</taxon>
    </lineage>
</organism>
<reference evidence="2 3" key="1">
    <citation type="journal article" date="2021" name="Front. Microbiol.">
        <title>Bacterial Transformation of Aromatic Monomers in Softwood Black Liquor.</title>
        <authorList>
            <person name="Navas L.E."/>
            <person name="Dexter G."/>
            <person name="Liu J."/>
            <person name="Levy-Booth D."/>
            <person name="Cho M."/>
            <person name="Jang S.K."/>
            <person name="Mansfield S.D."/>
            <person name="Renneckar S."/>
            <person name="Mohn W.W."/>
            <person name="Eltis L.D."/>
        </authorList>
    </citation>
    <scope>NUCLEOTIDE SEQUENCE [LARGE SCALE GENOMIC DNA]</scope>
    <source>
        <strain evidence="2 3">GD02</strain>
    </source>
</reference>
<dbReference type="AlphaFoldDB" id="A0AA46X1C5"/>
<accession>A0AA46X1C5</accession>
<protein>
    <submittedName>
        <fullName evidence="2">ATP-binding protein</fullName>
    </submittedName>
</protein>
<keyword evidence="2" id="KW-0067">ATP-binding</keyword>
<evidence type="ECO:0000313" key="3">
    <source>
        <dbReference type="Proteomes" id="UP001162740"/>
    </source>
</evidence>
<dbReference type="EMBL" id="CP083975">
    <property type="protein sequence ID" value="UZF48288.1"/>
    <property type="molecule type" value="Genomic_DNA"/>
</dbReference>
<keyword evidence="2" id="KW-0547">Nucleotide-binding</keyword>
<feature type="region of interest" description="Disordered" evidence="1">
    <location>
        <begin position="83"/>
        <end position="113"/>
    </location>
</feature>
<dbReference type="Gene3D" id="3.40.50.300">
    <property type="entry name" value="P-loop containing nucleotide triphosphate hydrolases"/>
    <property type="match status" value="1"/>
</dbReference>
<evidence type="ECO:0000256" key="1">
    <source>
        <dbReference type="SAM" id="MobiDB-lite"/>
    </source>
</evidence>
<dbReference type="InterPro" id="IPR027417">
    <property type="entry name" value="P-loop_NTPase"/>
</dbReference>
<evidence type="ECO:0000313" key="2">
    <source>
        <dbReference type="EMBL" id="UZF48288.1"/>
    </source>
</evidence>
<dbReference type="SUPFAM" id="SSF52540">
    <property type="entry name" value="P-loop containing nucleoside triphosphate hydrolases"/>
    <property type="match status" value="1"/>
</dbReference>
<keyword evidence="2" id="KW-0614">Plasmid</keyword>
<name>A0AA46X1C5_RHORH</name>
<proteinExistence type="predicted"/>